<evidence type="ECO:0000313" key="3">
    <source>
        <dbReference type="Proteomes" id="UP000197019"/>
    </source>
</evidence>
<dbReference type="InterPro" id="IPR046162">
    <property type="entry name" value="DUF6164"/>
</dbReference>
<evidence type="ECO:0000313" key="1">
    <source>
        <dbReference type="EMBL" id="ASF47459.1"/>
    </source>
</evidence>
<dbReference type="Proteomes" id="UP000197019">
    <property type="component" value="Chromosome"/>
</dbReference>
<protein>
    <recommendedName>
        <fullName evidence="5">DUF2007 domain-containing protein</fullName>
    </recommendedName>
</protein>
<dbReference type="RefSeq" id="WP_088620331.1">
    <property type="nucleotide sequence ID" value="NZ_CP022129.1"/>
</dbReference>
<proteinExistence type="predicted"/>
<dbReference type="EMBL" id="CP022129">
    <property type="protein sequence ID" value="ASF47459.1"/>
    <property type="molecule type" value="Genomic_DNA"/>
</dbReference>
<sequence>MAILLFSLRGVPDDEAYEVRGLLTEQQIDFYETSAGNWGISMPALWLRDHAQLAQARELLANYQQQRFLAAREAYLQAKQTDGQAVPTGVKDYLRRGLYWLGSLLVAYISVKWVLELGGW</sequence>
<dbReference type="KEGG" id="mpsy:CEK71_16090"/>
<dbReference type="AlphaFoldDB" id="A0A1Z4C1R1"/>
<evidence type="ECO:0008006" key="5">
    <source>
        <dbReference type="Google" id="ProtNLM"/>
    </source>
</evidence>
<accession>A0A1Z4C1R1</accession>
<dbReference type="Pfam" id="PF19661">
    <property type="entry name" value="DUF6164"/>
    <property type="match status" value="1"/>
</dbReference>
<name>A0A1Z4C1R1_9GAMM</name>
<reference evidence="2 4" key="2">
    <citation type="submission" date="2017-11" db="EMBL/GenBank/DDBJ databases">
        <title>Draft Genome Sequence of Methylobacter psychrotolerans Sph1T, an Obligate Methanotroph from Low-Temperature Environments.</title>
        <authorList>
            <person name="Oshkin I.Y."/>
            <person name="Miroshnikov K."/>
            <person name="Belova S.E."/>
            <person name="Korzhenkov A."/>
            <person name="Toshchakov S.V."/>
            <person name="Dedysh S.N."/>
        </authorList>
    </citation>
    <scope>NUCLEOTIDE SEQUENCE [LARGE SCALE GENOMIC DNA]</scope>
    <source>
        <strain evidence="2 4">Sph1</strain>
    </source>
</reference>
<evidence type="ECO:0000313" key="2">
    <source>
        <dbReference type="EMBL" id="POZ50275.1"/>
    </source>
</evidence>
<dbReference type="Proteomes" id="UP000237423">
    <property type="component" value="Unassembled WGS sequence"/>
</dbReference>
<keyword evidence="3" id="KW-1185">Reference proteome</keyword>
<organism evidence="1 3">
    <name type="scientific">Methylovulum psychrotolerans</name>
    <dbReference type="NCBI Taxonomy" id="1704499"/>
    <lineage>
        <taxon>Bacteria</taxon>
        <taxon>Pseudomonadati</taxon>
        <taxon>Pseudomonadota</taxon>
        <taxon>Gammaproteobacteria</taxon>
        <taxon>Methylococcales</taxon>
        <taxon>Methylococcaceae</taxon>
        <taxon>Methylovulum</taxon>
    </lineage>
</organism>
<evidence type="ECO:0000313" key="4">
    <source>
        <dbReference type="Proteomes" id="UP000237423"/>
    </source>
</evidence>
<dbReference type="EMBL" id="PGFZ01000012">
    <property type="protein sequence ID" value="POZ50275.1"/>
    <property type="molecule type" value="Genomic_DNA"/>
</dbReference>
<reference evidence="1 3" key="1">
    <citation type="submission" date="2017-06" db="EMBL/GenBank/DDBJ databases">
        <title>Genome Sequencing of the methanotroph Methylovulum psychrotolerants str. HV10-M2 isolated from a high-altitude environment.</title>
        <authorList>
            <person name="Mateos-Rivera A."/>
        </authorList>
    </citation>
    <scope>NUCLEOTIDE SEQUENCE [LARGE SCALE GENOMIC DNA]</scope>
    <source>
        <strain evidence="1 3">HV10_M2</strain>
    </source>
</reference>
<dbReference type="OrthoDB" id="5569385at2"/>
<gene>
    <name evidence="2" type="ORF">AADEFJLK_03859</name>
    <name evidence="1" type="ORF">CEK71_16090</name>
</gene>